<sequence>MADPKVEVKWKDEPDAHDYPAAKDYLELLAGPDVANTVVEELLKAPVVKKKAKDILRASGLALADANNPYVRRDLEKIVAGKALSPILVVRGDFRTGVPATIADGYHRVCAIHYADENIQIPVKIAALP</sequence>
<evidence type="ECO:0008006" key="3">
    <source>
        <dbReference type="Google" id="ProtNLM"/>
    </source>
</evidence>
<keyword evidence="2" id="KW-1185">Reference proteome</keyword>
<name>A0ABS1LZ03_9NOCA</name>
<dbReference type="RefSeq" id="WP_201942677.1">
    <property type="nucleotide sequence ID" value="NZ_JAERRJ010000001.1"/>
</dbReference>
<dbReference type="Proteomes" id="UP000602198">
    <property type="component" value="Unassembled WGS sequence"/>
</dbReference>
<accession>A0ABS1LZ03</accession>
<proteinExistence type="predicted"/>
<protein>
    <recommendedName>
        <fullName evidence="3">ParB/Sulfiredoxin domain-containing protein</fullName>
    </recommendedName>
</protein>
<gene>
    <name evidence="1" type="ORF">JK358_01915</name>
</gene>
<comment type="caution">
    <text evidence="1">The sequence shown here is derived from an EMBL/GenBank/DDBJ whole genome shotgun (WGS) entry which is preliminary data.</text>
</comment>
<dbReference type="EMBL" id="JAERRJ010000001">
    <property type="protein sequence ID" value="MBL1073144.1"/>
    <property type="molecule type" value="Genomic_DNA"/>
</dbReference>
<evidence type="ECO:0000313" key="2">
    <source>
        <dbReference type="Proteomes" id="UP000602198"/>
    </source>
</evidence>
<evidence type="ECO:0000313" key="1">
    <source>
        <dbReference type="EMBL" id="MBL1073144.1"/>
    </source>
</evidence>
<reference evidence="1 2" key="1">
    <citation type="submission" date="2021-01" db="EMBL/GenBank/DDBJ databases">
        <title>WGS of actinomycetes isolated from Thailand.</title>
        <authorList>
            <person name="Thawai C."/>
        </authorList>
    </citation>
    <scope>NUCLEOTIDE SEQUENCE [LARGE SCALE GENOMIC DNA]</scope>
    <source>
        <strain evidence="1 2">LPG 2</strain>
    </source>
</reference>
<organism evidence="1 2">
    <name type="scientific">Nocardia acididurans</name>
    <dbReference type="NCBI Taxonomy" id="2802282"/>
    <lineage>
        <taxon>Bacteria</taxon>
        <taxon>Bacillati</taxon>
        <taxon>Actinomycetota</taxon>
        <taxon>Actinomycetes</taxon>
        <taxon>Mycobacteriales</taxon>
        <taxon>Nocardiaceae</taxon>
        <taxon>Nocardia</taxon>
    </lineage>
</organism>